<organism evidence="1">
    <name type="scientific">Leptolyngbya sp. NK1-12</name>
    <dbReference type="NCBI Taxonomy" id="2547451"/>
    <lineage>
        <taxon>Bacteria</taxon>
        <taxon>Bacillati</taxon>
        <taxon>Cyanobacteriota</taxon>
        <taxon>Cyanophyceae</taxon>
        <taxon>Leptolyngbyales</taxon>
        <taxon>Leptolyngbyaceae</taxon>
        <taxon>Leptolyngbya group</taxon>
        <taxon>Leptolyngbya</taxon>
    </lineage>
</organism>
<dbReference type="EMBL" id="CP053586">
    <property type="protein sequence ID" value="WNZ26490.1"/>
    <property type="molecule type" value="Genomic_DNA"/>
</dbReference>
<name>A0AA97AIB9_9CYAN</name>
<dbReference type="AlphaFoldDB" id="A0AA97AIB9"/>
<evidence type="ECO:0000313" key="1">
    <source>
        <dbReference type="EMBL" id="WNZ26490.1"/>
    </source>
</evidence>
<sequence>MTKEQILQELEQLPKPLLAKVLEFARTLQPVDQHAEADLESRIWQAYLASERERREVYQRLADS</sequence>
<gene>
    <name evidence="1" type="ORF">HJG54_07685</name>
</gene>
<reference evidence="1" key="1">
    <citation type="submission" date="2020-05" db="EMBL/GenBank/DDBJ databases">
        <authorList>
            <person name="Zhu T."/>
            <person name="Keshari N."/>
            <person name="Lu X."/>
        </authorList>
    </citation>
    <scope>NUCLEOTIDE SEQUENCE</scope>
    <source>
        <strain evidence="1">NK1-12</strain>
    </source>
</reference>
<proteinExistence type="predicted"/>
<accession>A0AA97AIB9</accession>
<protein>
    <submittedName>
        <fullName evidence="1">DUF2281 domain-containing protein</fullName>
    </submittedName>
</protein>